<sequence length="91" mass="10414">SLTLTHTLIHSFTHSLTLTHTLIHSFTHSLTLTHTLIHSFTHTHTHSLTHTWIRCFKAWIRELYIITLISKCNTPTAIRSFASVLLQLAST</sequence>
<dbReference type="GO" id="GO:0016301">
    <property type="term" value="F:kinase activity"/>
    <property type="evidence" value="ECO:0007669"/>
    <property type="project" value="UniProtKB-KW"/>
</dbReference>
<accession>A0A1A8E2T7</accession>
<reference evidence="1" key="1">
    <citation type="submission" date="2016-05" db="EMBL/GenBank/DDBJ databases">
        <authorList>
            <person name="Lavstsen T."/>
            <person name="Jespersen J.S."/>
        </authorList>
    </citation>
    <scope>NUCLEOTIDE SEQUENCE</scope>
    <source>
        <tissue evidence="1">Brain</tissue>
    </source>
</reference>
<keyword evidence="1" id="KW-0808">Transferase</keyword>
<name>A0A1A8E2T7_NOTKA</name>
<feature type="non-terminal residue" evidence="1">
    <location>
        <position position="1"/>
    </location>
</feature>
<evidence type="ECO:0000313" key="1">
    <source>
        <dbReference type="EMBL" id="SBQ40288.1"/>
    </source>
</evidence>
<protein>
    <submittedName>
        <fullName evidence="1">Tau tubulin kinase 2</fullName>
    </submittedName>
</protein>
<dbReference type="AlphaFoldDB" id="A0A1A8E2T7"/>
<feature type="non-terminal residue" evidence="1">
    <location>
        <position position="91"/>
    </location>
</feature>
<keyword evidence="1" id="KW-0418">Kinase</keyword>
<reference evidence="1" key="2">
    <citation type="submission" date="2016-06" db="EMBL/GenBank/DDBJ databases">
        <title>The genome of a short-lived fish provides insights into sex chromosome evolution and the genetic control of aging.</title>
        <authorList>
            <person name="Reichwald K."/>
            <person name="Felder M."/>
            <person name="Petzold A."/>
            <person name="Koch P."/>
            <person name="Groth M."/>
            <person name="Platzer M."/>
        </authorList>
    </citation>
    <scope>NUCLEOTIDE SEQUENCE</scope>
    <source>
        <tissue evidence="1">Brain</tissue>
    </source>
</reference>
<dbReference type="EMBL" id="HAEA01011808">
    <property type="protein sequence ID" value="SBQ40288.1"/>
    <property type="molecule type" value="Transcribed_RNA"/>
</dbReference>
<gene>
    <name evidence="1" type="primary">TTBK2</name>
</gene>
<proteinExistence type="predicted"/>
<organism evidence="1">
    <name type="scientific">Nothobranchius kadleci</name>
    <name type="common">African annual killifish</name>
    <dbReference type="NCBI Taxonomy" id="1051664"/>
    <lineage>
        <taxon>Eukaryota</taxon>
        <taxon>Metazoa</taxon>
        <taxon>Chordata</taxon>
        <taxon>Craniata</taxon>
        <taxon>Vertebrata</taxon>
        <taxon>Euteleostomi</taxon>
        <taxon>Actinopterygii</taxon>
        <taxon>Neopterygii</taxon>
        <taxon>Teleostei</taxon>
        <taxon>Neoteleostei</taxon>
        <taxon>Acanthomorphata</taxon>
        <taxon>Ovalentaria</taxon>
        <taxon>Atherinomorphae</taxon>
        <taxon>Cyprinodontiformes</taxon>
        <taxon>Nothobranchiidae</taxon>
        <taxon>Nothobranchius</taxon>
    </lineage>
</organism>